<evidence type="ECO:0000313" key="3">
    <source>
        <dbReference type="Proteomes" id="UP000595197"/>
    </source>
</evidence>
<dbReference type="Pfam" id="PF06850">
    <property type="entry name" value="PHB_depo_C"/>
    <property type="match status" value="1"/>
</dbReference>
<sequence>MIYQLYQHQSDILDPLRWMARSSSAVFGHPWPGIGTGAVARRLSAALEVLSCMGTTHDRPDFGIRSVTVGHREVGVTEEVVRRTPFCSLVRFRKDIQVQEPRVLVVAPMSGHFATLLRGTCQTMLAEHDVYITDWHNARDVPLSEGRFDFDSYVDHLIGFFQFLGRDCHVVAVCQPSVAVLAAVAVMAQSDNQSQPRSMTLMAGPIDTRVSPTKVNELAMSKPIEWFEEKMISTVPLRHAGALRRVYPGFVQLAAFMQMNLERHVKAYRDMYEHLVAGEEEKARAIRTFYDEYLAVMDLPAEFFLQTVRLIFQEHALPLGTLEWHGQRVEPAAIRRTALFTVEGENDDICSVGQTLAAQDLCTGLRPHLKHHHLQAGAGHYGVFNGRRWSGQVYPMLRMIIQAND</sequence>
<feature type="domain" description="PHB de-polymerase C-terminal" evidence="1">
    <location>
        <begin position="203"/>
        <end position="404"/>
    </location>
</feature>
<organism evidence="2 3">
    <name type="scientific">Skermanella cutis</name>
    <dbReference type="NCBI Taxonomy" id="2775420"/>
    <lineage>
        <taxon>Bacteria</taxon>
        <taxon>Pseudomonadati</taxon>
        <taxon>Pseudomonadota</taxon>
        <taxon>Alphaproteobacteria</taxon>
        <taxon>Rhodospirillales</taxon>
        <taxon>Azospirillaceae</taxon>
        <taxon>Skermanella</taxon>
    </lineage>
</organism>
<name>A0ABX7B3T3_9PROT</name>
<dbReference type="RefSeq" id="WP_201074685.1">
    <property type="nucleotide sequence ID" value="NZ_CP067420.1"/>
</dbReference>
<dbReference type="InterPro" id="IPR051321">
    <property type="entry name" value="PHA/PHB_synthase"/>
</dbReference>
<reference evidence="2" key="1">
    <citation type="submission" date="2021-02" db="EMBL/GenBank/DDBJ databases">
        <title>Skermanella TT6 skin isolate.</title>
        <authorList>
            <person name="Lee K."/>
            <person name="Ganzorig M."/>
        </authorList>
    </citation>
    <scope>NUCLEOTIDE SEQUENCE</scope>
    <source>
        <strain evidence="2">TT6</strain>
    </source>
</reference>
<proteinExistence type="predicted"/>
<evidence type="ECO:0000313" key="2">
    <source>
        <dbReference type="EMBL" id="QQP89004.1"/>
    </source>
</evidence>
<dbReference type="InterPro" id="IPR010915">
    <property type="entry name" value="PHB_depoly_PhaZ"/>
</dbReference>
<dbReference type="InterPro" id="IPR009656">
    <property type="entry name" value="PHB_depo_C"/>
</dbReference>
<dbReference type="Proteomes" id="UP000595197">
    <property type="component" value="Chromosome"/>
</dbReference>
<accession>A0ABX7B3T3</accession>
<dbReference type="PANTHER" id="PTHR36837">
    <property type="entry name" value="POLY(3-HYDROXYALKANOATE) POLYMERASE SUBUNIT PHAC"/>
    <property type="match status" value="1"/>
</dbReference>
<protein>
    <submittedName>
        <fullName evidence="2">Polyhydroxyalkanoate depolymerase</fullName>
    </submittedName>
</protein>
<dbReference type="EMBL" id="CP067420">
    <property type="protein sequence ID" value="QQP89004.1"/>
    <property type="molecule type" value="Genomic_DNA"/>
</dbReference>
<keyword evidence="3" id="KW-1185">Reference proteome</keyword>
<dbReference type="NCBIfam" id="TIGR01849">
    <property type="entry name" value="PHB_depoly_PhaZ"/>
    <property type="match status" value="1"/>
</dbReference>
<dbReference type="InterPro" id="IPR029058">
    <property type="entry name" value="AB_hydrolase_fold"/>
</dbReference>
<dbReference type="PIRSF" id="PIRSF020818">
    <property type="entry name" value="PHB_depoly_PhaZ"/>
    <property type="match status" value="1"/>
</dbReference>
<dbReference type="SUPFAM" id="SSF53474">
    <property type="entry name" value="alpha/beta-Hydrolases"/>
    <property type="match status" value="1"/>
</dbReference>
<evidence type="ECO:0000259" key="1">
    <source>
        <dbReference type="Pfam" id="PF06850"/>
    </source>
</evidence>
<gene>
    <name evidence="2" type="primary">phaZ</name>
    <name evidence="2" type="ORF">IGS68_23850</name>
</gene>
<dbReference type="PANTHER" id="PTHR36837:SF4">
    <property type="entry name" value="BLR0908 PROTEIN"/>
    <property type="match status" value="1"/>
</dbReference>